<keyword evidence="6 12" id="KW-0520">NAD</keyword>
<dbReference type="SUPFAM" id="SSF51735">
    <property type="entry name" value="NAD(P)-binding Rossmann-fold domains"/>
    <property type="match status" value="1"/>
</dbReference>
<feature type="domain" description="UDP-glucose/GDP-mannose dehydrogenase C-terminal" evidence="13">
    <location>
        <begin position="329"/>
        <end position="444"/>
    </location>
</feature>
<dbReference type="GO" id="GO:0051287">
    <property type="term" value="F:NAD binding"/>
    <property type="evidence" value="ECO:0007669"/>
    <property type="project" value="InterPro"/>
</dbReference>
<feature type="binding site" evidence="12">
    <location>
        <begin position="132"/>
        <end position="133"/>
    </location>
    <ligand>
        <name>NAD(+)</name>
        <dbReference type="ChEBI" id="CHEBI:57540"/>
    </ligand>
</feature>
<evidence type="ECO:0000256" key="10">
    <source>
        <dbReference type="PIRSR" id="PIRSR500133-1"/>
    </source>
</evidence>
<feature type="binding site" evidence="11">
    <location>
        <begin position="264"/>
        <end position="270"/>
    </location>
    <ligand>
        <name>substrate</name>
    </ligand>
</feature>
<comment type="function">
    <text evidence="8">Catalyzes the conversion of UDP-glucose into UDP-glucuronate, one of the precursors of teichuronic acid.</text>
</comment>
<dbReference type="Pfam" id="PF03720">
    <property type="entry name" value="UDPG_MGDP_dh_C"/>
    <property type="match status" value="1"/>
</dbReference>
<dbReference type="SUPFAM" id="SSF48179">
    <property type="entry name" value="6-phosphogluconate dehydrogenase C-terminal domain-like"/>
    <property type="match status" value="1"/>
</dbReference>
<evidence type="ECO:0000256" key="4">
    <source>
        <dbReference type="ARBA" id="ARBA00015132"/>
    </source>
</evidence>
<evidence type="ECO:0000256" key="3">
    <source>
        <dbReference type="ARBA" id="ARBA00012954"/>
    </source>
</evidence>
<feature type="active site" description="Nucleophile" evidence="10">
    <location>
        <position position="273"/>
    </location>
</feature>
<dbReference type="InterPro" id="IPR036220">
    <property type="entry name" value="UDP-Glc/GDP-Man_DH_C_sf"/>
</dbReference>
<dbReference type="FunFam" id="3.40.50.720:FF:000032">
    <property type="entry name" value="UDP-glucose 6-dehydrogenase"/>
    <property type="match status" value="1"/>
</dbReference>
<evidence type="ECO:0000256" key="2">
    <source>
        <dbReference type="ARBA" id="ARBA00006601"/>
    </source>
</evidence>
<feature type="binding site" evidence="12">
    <location>
        <begin position="273"/>
        <end position="276"/>
    </location>
    <ligand>
        <name>NAD(+)</name>
        <dbReference type="ChEBI" id="CHEBI:57540"/>
    </ligand>
</feature>
<dbReference type="InterPro" id="IPR028356">
    <property type="entry name" value="UDPglc_DH_euk"/>
</dbReference>
<evidence type="ECO:0000256" key="9">
    <source>
        <dbReference type="PIRNR" id="PIRNR000124"/>
    </source>
</evidence>
<dbReference type="Gene3D" id="1.20.5.100">
    <property type="entry name" value="Cytochrome c1, transmembrane anchor, C-terminal"/>
    <property type="match status" value="1"/>
</dbReference>
<comment type="pathway">
    <text evidence="1">Nucleotide-sugar biosynthesis; UDP-alpha-D-glucuronate biosynthesis; UDP-alpha-D-glucuronate from UDP-alpha-D-glucose: step 1/1.</text>
</comment>
<evidence type="ECO:0000313" key="15">
    <source>
        <dbReference type="Proteomes" id="UP000251545"/>
    </source>
</evidence>
<dbReference type="AlphaFoldDB" id="A0A362WZ16"/>
<evidence type="ECO:0000256" key="11">
    <source>
        <dbReference type="PIRSR" id="PIRSR500133-2"/>
    </source>
</evidence>
<feature type="binding site" evidence="12">
    <location>
        <begin position="91"/>
        <end position="95"/>
    </location>
    <ligand>
        <name>NAD(+)</name>
        <dbReference type="ChEBI" id="CHEBI:57540"/>
    </ligand>
</feature>
<dbReference type="GO" id="GO:0003979">
    <property type="term" value="F:UDP-glucose 6-dehydrogenase activity"/>
    <property type="evidence" value="ECO:0007669"/>
    <property type="project" value="UniProtKB-EC"/>
</dbReference>
<feature type="binding site" evidence="11">
    <location>
        <begin position="335"/>
        <end position="336"/>
    </location>
    <ligand>
        <name>substrate</name>
    </ligand>
</feature>
<dbReference type="Gene3D" id="3.40.50.720">
    <property type="entry name" value="NAD(P)-binding Rossmann-like Domain"/>
    <property type="match status" value="2"/>
</dbReference>
<dbReference type="InterPro" id="IPR001732">
    <property type="entry name" value="UDP-Glc/GDP-Man_DH_N"/>
</dbReference>
<dbReference type="PANTHER" id="PTHR11374:SF3">
    <property type="entry name" value="UDP-GLUCOSE 6-DEHYDROGENASE"/>
    <property type="match status" value="1"/>
</dbReference>
<organism evidence="14 15">
    <name type="scientific">Jejuia pallidilutea</name>
    <dbReference type="NCBI Taxonomy" id="504487"/>
    <lineage>
        <taxon>Bacteria</taxon>
        <taxon>Pseudomonadati</taxon>
        <taxon>Bacteroidota</taxon>
        <taxon>Flavobacteriia</taxon>
        <taxon>Flavobacteriales</taxon>
        <taxon>Flavobacteriaceae</taxon>
        <taxon>Jejuia</taxon>
    </lineage>
</organism>
<feature type="binding site" evidence="12">
    <location>
        <position position="166"/>
    </location>
    <ligand>
        <name>NAD(+)</name>
        <dbReference type="ChEBI" id="CHEBI:57540"/>
    </ligand>
</feature>
<comment type="catalytic activity">
    <reaction evidence="7">
        <text>UDP-alpha-D-glucose + 2 NAD(+) + H2O = UDP-alpha-D-glucuronate + 2 NADH + 3 H(+)</text>
        <dbReference type="Rhea" id="RHEA:23596"/>
        <dbReference type="ChEBI" id="CHEBI:15377"/>
        <dbReference type="ChEBI" id="CHEBI:15378"/>
        <dbReference type="ChEBI" id="CHEBI:57540"/>
        <dbReference type="ChEBI" id="CHEBI:57945"/>
        <dbReference type="ChEBI" id="CHEBI:58052"/>
        <dbReference type="ChEBI" id="CHEBI:58885"/>
        <dbReference type="EC" id="1.1.1.22"/>
    </reaction>
</comment>
<feature type="binding site" evidence="11">
    <location>
        <position position="439"/>
    </location>
    <ligand>
        <name>substrate</name>
    </ligand>
</feature>
<dbReference type="InterPro" id="IPR008927">
    <property type="entry name" value="6-PGluconate_DH-like_C_sf"/>
</dbReference>
<dbReference type="RefSeq" id="WP_105474087.1">
    <property type="nucleotide sequence ID" value="NZ_PVEO01000006.1"/>
</dbReference>
<proteinExistence type="inferred from homology"/>
<dbReference type="PIRSF" id="PIRSF000124">
    <property type="entry name" value="UDPglc_GDPman_dh"/>
    <property type="match status" value="1"/>
</dbReference>
<dbReference type="InterPro" id="IPR014027">
    <property type="entry name" value="UDP-Glc/GDP-Man_DH_C"/>
</dbReference>
<feature type="binding site" evidence="12">
    <location>
        <position position="35"/>
    </location>
    <ligand>
        <name>NAD(+)</name>
        <dbReference type="ChEBI" id="CHEBI:57540"/>
    </ligand>
</feature>
<evidence type="ECO:0000313" key="14">
    <source>
        <dbReference type="EMBL" id="PQV47703.1"/>
    </source>
</evidence>
<dbReference type="UniPathway" id="UPA00038">
    <property type="reaction ID" value="UER00491"/>
</dbReference>
<dbReference type="EMBL" id="PVEO01000006">
    <property type="protein sequence ID" value="PQV47703.1"/>
    <property type="molecule type" value="Genomic_DNA"/>
</dbReference>
<dbReference type="PIRSF" id="PIRSF500133">
    <property type="entry name" value="UDPglc_DH_euk"/>
    <property type="match status" value="1"/>
</dbReference>
<dbReference type="GO" id="GO:0006024">
    <property type="term" value="P:glycosaminoglycan biosynthetic process"/>
    <property type="evidence" value="ECO:0007669"/>
    <property type="project" value="TreeGrafter"/>
</dbReference>
<evidence type="ECO:0000256" key="8">
    <source>
        <dbReference type="ARBA" id="ARBA00053241"/>
    </source>
</evidence>
<dbReference type="Pfam" id="PF00984">
    <property type="entry name" value="UDPG_MGDP_dh"/>
    <property type="match status" value="1"/>
</dbReference>
<dbReference type="FunFam" id="3.40.50.720:FF:000114">
    <property type="entry name" value="UDP-glucose 6-dehydrogenase"/>
    <property type="match status" value="1"/>
</dbReference>
<sequence>MNITKICCIGAGYVGGPTMAVIAKKNPNIKVTIVDINADRIAAWNDEDVSKLPIYEPGLAEIVQETRHKNLFFSTEIDKAIDESEMIFISVNTPTKTYGKGKGMAADLKYIELCARNIADVAKTDKIVVEKSTLPVRTAEAIKSILHHTGNKINFHILSNPEFLAEGTAVNDLLYPDRVLIGGESIDAIESLASVYGSWVPDDKILRTNLWSSELSKLTANAFLAQRVSSINSISELCEQTGADVNEVAKAIGLDSRIGPKFLKASVGFGGSCFQKDILNLVYIARSYDLNEVADYWEQVIIMNDHQKRRFADRLIKTLYNTVSGKKIAILGWAFKKDTNDTRESAAIYVADHLLSEQAQISIFDPKVPCEKVLIDLNYLNTRTEKENKSATECHQDPYEAVKDAHAVAVLTEWDEFKSYDWKAIYNKMKKPAFIFDGRNLLNKDEMNAIGFEYHAIGQ</sequence>
<dbReference type="Proteomes" id="UP000251545">
    <property type="component" value="Unassembled WGS sequence"/>
</dbReference>
<gene>
    <name evidence="14" type="ORF">CLV33_10622</name>
</gene>
<feature type="binding site" evidence="11">
    <location>
        <begin position="162"/>
        <end position="166"/>
    </location>
    <ligand>
        <name>substrate</name>
    </ligand>
</feature>
<evidence type="ECO:0000256" key="1">
    <source>
        <dbReference type="ARBA" id="ARBA00004701"/>
    </source>
</evidence>
<evidence type="ECO:0000256" key="7">
    <source>
        <dbReference type="ARBA" id="ARBA00047473"/>
    </source>
</evidence>
<feature type="binding site" evidence="11">
    <location>
        <position position="257"/>
    </location>
    <ligand>
        <name>substrate</name>
    </ligand>
</feature>
<dbReference type="PANTHER" id="PTHR11374">
    <property type="entry name" value="UDP-GLUCOSE DEHYDROGENASE/UDP-MANNAC DEHYDROGENASE"/>
    <property type="match status" value="1"/>
</dbReference>
<dbReference type="Pfam" id="PF03721">
    <property type="entry name" value="UDPG_MGDP_dh_N"/>
    <property type="match status" value="1"/>
</dbReference>
<evidence type="ECO:0000259" key="13">
    <source>
        <dbReference type="SMART" id="SM00984"/>
    </source>
</evidence>
<protein>
    <recommendedName>
        <fullName evidence="4">UDP-glucose 6-dehydrogenase</fullName>
        <ecNumber evidence="3">1.1.1.22</ecNumber>
    </recommendedName>
</protein>
<name>A0A362WZ16_9FLAO</name>
<comment type="similarity">
    <text evidence="2 9">Belongs to the UDP-glucose/GDP-mannose dehydrogenase family.</text>
</comment>
<dbReference type="InterPro" id="IPR017476">
    <property type="entry name" value="UDP-Glc/GDP-Man"/>
</dbReference>
<dbReference type="SUPFAM" id="SSF52413">
    <property type="entry name" value="UDP-glucose/GDP-mannose dehydrogenase C-terminal domain"/>
    <property type="match status" value="1"/>
</dbReference>
<dbReference type="SMART" id="SM00984">
    <property type="entry name" value="UDPG_MGDP_dh_C"/>
    <property type="match status" value="1"/>
</dbReference>
<feature type="binding site" evidence="11">
    <location>
        <begin position="217"/>
        <end position="221"/>
    </location>
    <ligand>
        <name>substrate</name>
    </ligand>
</feature>
<accession>A0A362WZ16</accession>
<evidence type="ECO:0000256" key="5">
    <source>
        <dbReference type="ARBA" id="ARBA00023002"/>
    </source>
</evidence>
<dbReference type="EC" id="1.1.1.22" evidence="3"/>
<reference evidence="14 15" key="1">
    <citation type="submission" date="2018-02" db="EMBL/GenBank/DDBJ databases">
        <title>Genomic Encyclopedia of Archaeal and Bacterial Type Strains, Phase II (KMG-II): from individual species to whole genera.</title>
        <authorList>
            <person name="Goeker M."/>
        </authorList>
    </citation>
    <scope>NUCLEOTIDE SEQUENCE [LARGE SCALE GENOMIC DNA]</scope>
    <source>
        <strain evidence="14 15">DSM 21165</strain>
    </source>
</reference>
<evidence type="ECO:0000256" key="6">
    <source>
        <dbReference type="ARBA" id="ARBA00023027"/>
    </source>
</evidence>
<dbReference type="FunFam" id="1.20.5.100:FF:000001">
    <property type="entry name" value="UDP-glucose 6-dehydrogenase"/>
    <property type="match status" value="1"/>
</dbReference>
<feature type="binding site" evidence="12">
    <location>
        <begin position="10"/>
        <end position="15"/>
    </location>
    <ligand>
        <name>NAD(+)</name>
        <dbReference type="ChEBI" id="CHEBI:57540"/>
    </ligand>
</feature>
<feature type="binding site" evidence="12">
    <location>
        <position position="40"/>
    </location>
    <ligand>
        <name>NAD(+)</name>
        <dbReference type="ChEBI" id="CHEBI:57540"/>
    </ligand>
</feature>
<dbReference type="InterPro" id="IPR014026">
    <property type="entry name" value="UDP-Glc/GDP-Man_DH_dimer"/>
</dbReference>
<keyword evidence="5" id="KW-0560">Oxidoreductase</keyword>
<feature type="binding site" evidence="12">
    <location>
        <position position="343"/>
    </location>
    <ligand>
        <name>NAD(+)</name>
        <dbReference type="ChEBI" id="CHEBI:57540"/>
    </ligand>
</feature>
<evidence type="ECO:0000256" key="12">
    <source>
        <dbReference type="PIRSR" id="PIRSR500133-3"/>
    </source>
</evidence>
<comment type="caution">
    <text evidence="14">The sequence shown here is derived from an EMBL/GenBank/DDBJ whole genome shotgun (WGS) entry which is preliminary data.</text>
</comment>
<dbReference type="GO" id="GO:0006065">
    <property type="term" value="P:UDP-glucuronate biosynthetic process"/>
    <property type="evidence" value="ECO:0007669"/>
    <property type="project" value="UniProtKB-UniPathway"/>
</dbReference>
<dbReference type="InterPro" id="IPR036291">
    <property type="entry name" value="NAD(P)-bd_dom_sf"/>
</dbReference>